<dbReference type="EMBL" id="FM864216">
    <property type="protein sequence ID" value="CAT05326.1"/>
    <property type="molecule type" value="Genomic_DNA"/>
</dbReference>
<sequence>MKKIISPSILNATKSQRMKLVQTLFNLGIKWIHYDFMDGKFVSNTAITTDEIRKITSKFPNYISDIHLMSYQPEQQIKEIIGFVDYATIHFEALTKEEIYAIIRKFQNQIKLGIAIKINTKIEEIEEFLPFIDLVLIMSVEPGKGGQEFNPISLQKISQLRKIIDLHKFNILIQVDGGIKDFNASQVFKAGANIVVAGTFLAYRPTKKKIKSLLKTS</sequence>
<keyword evidence="1" id="KW-0479">Metal-binding</keyword>
<name>C5J763_MESCH</name>
<dbReference type="GO" id="GO:0005975">
    <property type="term" value="P:carbohydrate metabolic process"/>
    <property type="evidence" value="ECO:0007669"/>
    <property type="project" value="InterPro"/>
</dbReference>
<dbReference type="PROSITE" id="PS01086">
    <property type="entry name" value="RIBUL_P_3_EPIMER_2"/>
    <property type="match status" value="1"/>
</dbReference>
<dbReference type="eggNOG" id="COG0036">
    <property type="taxonomic scope" value="Bacteria"/>
</dbReference>
<dbReference type="HOGENOM" id="CLU_054856_2_2_14"/>
<keyword evidence="4" id="KW-1185">Reference proteome</keyword>
<dbReference type="InterPro" id="IPR000056">
    <property type="entry name" value="Ribul_P_3_epim-like"/>
</dbReference>
<dbReference type="GO" id="GO:0016857">
    <property type="term" value="F:racemase and epimerase activity, acting on carbohydrates and derivatives"/>
    <property type="evidence" value="ECO:0007669"/>
    <property type="project" value="InterPro"/>
</dbReference>
<dbReference type="CDD" id="cd00429">
    <property type="entry name" value="RPE"/>
    <property type="match status" value="1"/>
</dbReference>
<dbReference type="AlphaFoldDB" id="C5J763"/>
<dbReference type="NCBIfam" id="NF004076">
    <property type="entry name" value="PRK05581.1-4"/>
    <property type="match status" value="1"/>
</dbReference>
<protein>
    <submittedName>
        <fullName evidence="3">Ribulose-phosphate 3-epimerase</fullName>
    </submittedName>
</protein>
<accession>C5J763</accession>
<evidence type="ECO:0000313" key="3">
    <source>
        <dbReference type="EMBL" id="CAT05326.1"/>
    </source>
</evidence>
<dbReference type="Gene3D" id="3.20.20.70">
    <property type="entry name" value="Aldolase class I"/>
    <property type="match status" value="1"/>
</dbReference>
<dbReference type="InterPro" id="IPR013785">
    <property type="entry name" value="Aldolase_TIM"/>
</dbReference>
<reference evidence="4" key="1">
    <citation type="journal article" date="2009" name="BMC Bioinformatics">
        <title>The Mycoplasma conjunctivae genome sequencing, annotation and analysis.</title>
        <authorList>
            <person name="Calderon-Copete S.P."/>
            <person name="Wigger G."/>
            <person name="Wunderlin C."/>
            <person name="Schmidheini T."/>
            <person name="Frey J."/>
            <person name="Quail M.A."/>
            <person name="Falquet L."/>
        </authorList>
    </citation>
    <scope>NUCLEOTIDE SEQUENCE [LARGE SCALE GENOMIC DNA]</scope>
    <source>
        <strain evidence="4">ATCC 25834 / NCTC 10147 / HRC/581</strain>
    </source>
</reference>
<evidence type="ECO:0000256" key="2">
    <source>
        <dbReference type="ARBA" id="ARBA00023235"/>
    </source>
</evidence>
<dbReference type="KEGG" id="mco:MCJ_006310"/>
<proteinExistence type="predicted"/>
<dbReference type="PANTHER" id="PTHR11749">
    <property type="entry name" value="RIBULOSE-5-PHOSPHATE-3-EPIMERASE"/>
    <property type="match status" value="1"/>
</dbReference>
<evidence type="ECO:0000256" key="1">
    <source>
        <dbReference type="ARBA" id="ARBA00022723"/>
    </source>
</evidence>
<evidence type="ECO:0000313" key="4">
    <source>
        <dbReference type="Proteomes" id="UP000001491"/>
    </source>
</evidence>
<gene>
    <name evidence="3" type="primary">rpe</name>
    <name evidence="3" type="ordered locus">MCJ_006310</name>
</gene>
<dbReference type="Pfam" id="PF00834">
    <property type="entry name" value="Ribul_P_3_epim"/>
    <property type="match status" value="1"/>
</dbReference>
<dbReference type="GO" id="GO:0046872">
    <property type="term" value="F:metal ion binding"/>
    <property type="evidence" value="ECO:0007669"/>
    <property type="project" value="UniProtKB-KW"/>
</dbReference>
<dbReference type="Proteomes" id="UP000001491">
    <property type="component" value="Chromosome"/>
</dbReference>
<organism evidence="3 4">
    <name type="scientific">Mesomycoplasma conjunctivae (strain ATCC 25834 / NCTC 10147 / HRC/581)</name>
    <name type="common">Mycoplasma conjunctivae</name>
    <dbReference type="NCBI Taxonomy" id="572263"/>
    <lineage>
        <taxon>Bacteria</taxon>
        <taxon>Bacillati</taxon>
        <taxon>Mycoplasmatota</taxon>
        <taxon>Mycoplasmoidales</taxon>
        <taxon>Metamycoplasmataceae</taxon>
        <taxon>Mesomycoplasma</taxon>
    </lineage>
</organism>
<dbReference type="InterPro" id="IPR011060">
    <property type="entry name" value="RibuloseP-bd_barrel"/>
</dbReference>
<dbReference type="SUPFAM" id="SSF51366">
    <property type="entry name" value="Ribulose-phoshate binding barrel"/>
    <property type="match status" value="1"/>
</dbReference>
<keyword evidence="2" id="KW-0413">Isomerase</keyword>